<keyword evidence="5" id="KW-0653">Protein transport</keyword>
<dbReference type="EMBL" id="VCEB01000009">
    <property type="protein sequence ID" value="KAB0373141.1"/>
    <property type="molecule type" value="Genomic_DNA"/>
</dbReference>
<dbReference type="Pfam" id="PF03656">
    <property type="entry name" value="Pam16"/>
    <property type="match status" value="1"/>
</dbReference>
<evidence type="ECO:0000256" key="5">
    <source>
        <dbReference type="ARBA" id="ARBA00022927"/>
    </source>
</evidence>
<organism evidence="12 13">
    <name type="scientific">Muntiacus reevesi</name>
    <name type="common">Reeves' muntjac</name>
    <name type="synonym">Cervus reevesi</name>
    <dbReference type="NCBI Taxonomy" id="9886"/>
    <lineage>
        <taxon>Eukaryota</taxon>
        <taxon>Metazoa</taxon>
        <taxon>Chordata</taxon>
        <taxon>Craniata</taxon>
        <taxon>Vertebrata</taxon>
        <taxon>Euteleostomi</taxon>
        <taxon>Mammalia</taxon>
        <taxon>Eutheria</taxon>
        <taxon>Laurasiatheria</taxon>
        <taxon>Artiodactyla</taxon>
        <taxon>Ruminantia</taxon>
        <taxon>Pecora</taxon>
        <taxon>Cervidae</taxon>
        <taxon>Muntiacinae</taxon>
        <taxon>Muntiacus</taxon>
    </lineage>
</organism>
<dbReference type="Gene3D" id="1.10.287.110">
    <property type="entry name" value="DnaJ domain"/>
    <property type="match status" value="1"/>
</dbReference>
<keyword evidence="6" id="KW-0811">Translocation</keyword>
<proteinExistence type="inferred from homology"/>
<dbReference type="InterPro" id="IPR036869">
    <property type="entry name" value="J_dom_sf"/>
</dbReference>
<evidence type="ECO:0000256" key="2">
    <source>
        <dbReference type="ARBA" id="ARBA00008817"/>
    </source>
</evidence>
<feature type="compositionally biased region" description="Basic and acidic residues" evidence="11">
    <location>
        <begin position="102"/>
        <end position="113"/>
    </location>
</feature>
<evidence type="ECO:0000256" key="10">
    <source>
        <dbReference type="ARBA" id="ARBA00081442"/>
    </source>
</evidence>
<comment type="caution">
    <text evidence="12">The sequence shown here is derived from an EMBL/GenBank/DDBJ whole genome shotgun (WGS) entry which is preliminary data.</text>
</comment>
<keyword evidence="4" id="KW-0999">Mitochondrion inner membrane</keyword>
<dbReference type="GO" id="GO:0001405">
    <property type="term" value="C:PAM complex, Tim23 associated import motor"/>
    <property type="evidence" value="ECO:0007669"/>
    <property type="project" value="UniProtKB-ARBA"/>
</dbReference>
<evidence type="ECO:0000256" key="8">
    <source>
        <dbReference type="ARBA" id="ARBA00023136"/>
    </source>
</evidence>
<evidence type="ECO:0000256" key="11">
    <source>
        <dbReference type="SAM" id="MobiDB-lite"/>
    </source>
</evidence>
<dbReference type="FunFam" id="1.10.287.110:FF:000006">
    <property type="entry name" value="Import inner membrane translocase subunit TIM16"/>
    <property type="match status" value="1"/>
</dbReference>
<gene>
    <name evidence="12" type="ORF">FD755_014800</name>
</gene>
<accession>A0A5N3XGN7</accession>
<dbReference type="PANTHER" id="PTHR12388:SF0">
    <property type="entry name" value="MITOCHONDRIAL IMPORT INNER MEMBRANE TRANSLOCASE SUBUNIT TIM16"/>
    <property type="match status" value="1"/>
</dbReference>
<comment type="function">
    <text evidence="9">Regulates ATP-dependent protein translocation into the mitochondrial matrix. Inhibits DNAJC19 stimulation of HSPA9/Mortalin ATPase activity.</text>
</comment>
<evidence type="ECO:0000256" key="4">
    <source>
        <dbReference type="ARBA" id="ARBA00022792"/>
    </source>
</evidence>
<keyword evidence="3" id="KW-0813">Transport</keyword>
<evidence type="ECO:0000256" key="6">
    <source>
        <dbReference type="ARBA" id="ARBA00023010"/>
    </source>
</evidence>
<dbReference type="AlphaFoldDB" id="A0A5N3XGN7"/>
<dbReference type="GO" id="GO:0030150">
    <property type="term" value="P:protein import into mitochondrial matrix"/>
    <property type="evidence" value="ECO:0007669"/>
    <property type="project" value="InterPro"/>
</dbReference>
<sequence length="130" mass="14029">MCGHPGLVQIFVMGMQGAGRASAQALQQEFAASQAAAGTWGHARHQSAAASSLPSLSLREAQQILSVSKLSPKEIQKSYEHLFKVNGRSVGGSFYLQSKELRIQVPEDREQPPKRSPHGSAHPYPPISNL</sequence>
<reference evidence="12 13" key="1">
    <citation type="submission" date="2019-06" db="EMBL/GenBank/DDBJ databases">
        <title>Discovery of a novel chromosome fission-fusion reversal in muntjac.</title>
        <authorList>
            <person name="Mudd A.B."/>
            <person name="Bredeson J.V."/>
            <person name="Baum R."/>
            <person name="Hockemeyer D."/>
            <person name="Rokhsar D.S."/>
        </authorList>
    </citation>
    <scope>NUCLEOTIDE SEQUENCE [LARGE SCALE GENOMIC DNA]</scope>
    <source>
        <strain evidence="12">UCam_UCB_Mr</strain>
        <tissue evidence="12">Fibroblast cell line</tissue>
    </source>
</reference>
<evidence type="ECO:0000256" key="9">
    <source>
        <dbReference type="ARBA" id="ARBA00058448"/>
    </source>
</evidence>
<feature type="region of interest" description="Disordered" evidence="11">
    <location>
        <begin position="102"/>
        <end position="130"/>
    </location>
</feature>
<keyword evidence="13" id="KW-1185">Reference proteome</keyword>
<dbReference type="InterPro" id="IPR005341">
    <property type="entry name" value="Tim16"/>
</dbReference>
<evidence type="ECO:0000313" key="12">
    <source>
        <dbReference type="EMBL" id="KAB0373141.1"/>
    </source>
</evidence>
<evidence type="ECO:0000256" key="1">
    <source>
        <dbReference type="ARBA" id="ARBA00004637"/>
    </source>
</evidence>
<name>A0A5N3XGN7_MUNRE</name>
<evidence type="ECO:0000256" key="3">
    <source>
        <dbReference type="ARBA" id="ARBA00022448"/>
    </source>
</evidence>
<dbReference type="PANTHER" id="PTHR12388">
    <property type="entry name" value="MITOCHONDRIA ASSOCIATED GRANULOCYTE MACROPHAGE CSF SIGNALING MOLECULE"/>
    <property type="match status" value="1"/>
</dbReference>
<keyword evidence="7" id="KW-0496">Mitochondrion</keyword>
<comment type="subcellular location">
    <subcellularLocation>
        <location evidence="1">Mitochondrion inner membrane</location>
        <topology evidence="1">Peripheral membrane protein</topology>
    </subcellularLocation>
</comment>
<evidence type="ECO:0000313" key="13">
    <source>
        <dbReference type="Proteomes" id="UP000326062"/>
    </source>
</evidence>
<evidence type="ECO:0000256" key="7">
    <source>
        <dbReference type="ARBA" id="ARBA00023128"/>
    </source>
</evidence>
<protein>
    <recommendedName>
        <fullName evidence="10">Mitochondria-associated granulocyte macrophage CSF-signaling molecule</fullName>
    </recommendedName>
</protein>
<keyword evidence="8" id="KW-0472">Membrane</keyword>
<comment type="similarity">
    <text evidence="2">Belongs to the TIM16/PAM16 family.</text>
</comment>
<dbReference type="Proteomes" id="UP000326062">
    <property type="component" value="Chromosome 11"/>
</dbReference>